<protein>
    <submittedName>
        <fullName evidence="1">Uncharacterized protein</fullName>
    </submittedName>
</protein>
<proteinExistence type="predicted"/>
<evidence type="ECO:0000313" key="2">
    <source>
        <dbReference type="Proteomes" id="UP000521943"/>
    </source>
</evidence>
<sequence length="405" mass="45522">MSSRLPNDILLHIARFRSAHPEYYDYNPMDSPHPLDVPPYSHPEDWCARELLLASTSLYCFTSLYSWQCVMVISVRALPSIQAAVHRETLYPGEARLPRDIIRCLDLSFNLKFAANEPYDLVSALPNLDTLVLSHGFPTMLSFCEPRSSVEFALPQPLPTPFPSSLRAVLFASTFYGVTMEDITLLSLMVPNLERLQVAKFNAPENTSVYQTTASYLLTSLKWLAVGSFERLAIHVDDPQSMSLALLLDLLSAGSSMVSLRRLDILTDVQVPERFLNSHGSSITCISITGAHHECLQLTNTFTRLDALHHLIILADPTLSPLPRSYNRSLSRISIFRPRSPPNLHMAHADVVAQMNEIVTEIIAMSAACPSLKQIKFVPPHRPFPDDWETLQQRRILPTQISLCF</sequence>
<keyword evidence="2" id="KW-1185">Reference proteome</keyword>
<dbReference type="InterPro" id="IPR032675">
    <property type="entry name" value="LRR_dom_sf"/>
</dbReference>
<gene>
    <name evidence="1" type="ORF">DFP72DRAFT_1063977</name>
</gene>
<evidence type="ECO:0000313" key="1">
    <source>
        <dbReference type="EMBL" id="KAF6759633.1"/>
    </source>
</evidence>
<reference evidence="1 2" key="1">
    <citation type="submission" date="2020-07" db="EMBL/GenBank/DDBJ databases">
        <title>Comparative genomics of pyrophilous fungi reveals a link between fire events and developmental genes.</title>
        <authorList>
            <consortium name="DOE Joint Genome Institute"/>
            <person name="Steindorff A.S."/>
            <person name="Carver A."/>
            <person name="Calhoun S."/>
            <person name="Stillman K."/>
            <person name="Liu H."/>
            <person name="Lipzen A."/>
            <person name="Pangilinan J."/>
            <person name="Labutti K."/>
            <person name="Bruns T.D."/>
            <person name="Grigoriev I.V."/>
        </authorList>
    </citation>
    <scope>NUCLEOTIDE SEQUENCE [LARGE SCALE GENOMIC DNA]</scope>
    <source>
        <strain evidence="1 2">CBS 144469</strain>
    </source>
</reference>
<accession>A0A8H6M8D5</accession>
<dbReference type="EMBL" id="JACGCI010000015">
    <property type="protein sequence ID" value="KAF6759633.1"/>
    <property type="molecule type" value="Genomic_DNA"/>
</dbReference>
<organism evidence="1 2">
    <name type="scientific">Ephemerocybe angulata</name>
    <dbReference type="NCBI Taxonomy" id="980116"/>
    <lineage>
        <taxon>Eukaryota</taxon>
        <taxon>Fungi</taxon>
        <taxon>Dikarya</taxon>
        <taxon>Basidiomycota</taxon>
        <taxon>Agaricomycotina</taxon>
        <taxon>Agaricomycetes</taxon>
        <taxon>Agaricomycetidae</taxon>
        <taxon>Agaricales</taxon>
        <taxon>Agaricineae</taxon>
        <taxon>Psathyrellaceae</taxon>
        <taxon>Ephemerocybe</taxon>
    </lineage>
</organism>
<dbReference type="Gene3D" id="3.80.10.10">
    <property type="entry name" value="Ribonuclease Inhibitor"/>
    <property type="match status" value="1"/>
</dbReference>
<name>A0A8H6M8D5_9AGAR</name>
<dbReference type="Proteomes" id="UP000521943">
    <property type="component" value="Unassembled WGS sequence"/>
</dbReference>
<dbReference type="AlphaFoldDB" id="A0A8H6M8D5"/>
<comment type="caution">
    <text evidence="1">The sequence shown here is derived from an EMBL/GenBank/DDBJ whole genome shotgun (WGS) entry which is preliminary data.</text>
</comment>